<gene>
    <name evidence="2" type="ORF">SAMN05444274_103507</name>
</gene>
<accession>A0A1M4YXE9</accession>
<protein>
    <recommendedName>
        <fullName evidence="4">PKD domain-containing protein</fullName>
    </recommendedName>
</protein>
<keyword evidence="1" id="KW-0732">Signal</keyword>
<sequence length="225" mass="25282">MMCRIPGILLGVLVVASAMAQKPVQHIIVDQCDSYEFSVVEMPGDRYTWHLYTELDWNTVNFATNDGNVGPTPYFENGMYQGSTVRVNFLDPGRYFLRVMVWDEVACTNNLLVFLIDVEESKPEATIEADDYCYGDPAEIKIILTGRGPWDVTYTYGDGTAQVNLNGLTDPVYFAPLPVLEPGTTDFWIMEVTDQCTVNTYTVPQKIGVVIHPTPVNSKIYIKED</sequence>
<feature type="signal peptide" evidence="1">
    <location>
        <begin position="1"/>
        <end position="20"/>
    </location>
</feature>
<dbReference type="EMBL" id="FQUM01000003">
    <property type="protein sequence ID" value="SHF10494.1"/>
    <property type="molecule type" value="Genomic_DNA"/>
</dbReference>
<reference evidence="2 3" key="1">
    <citation type="submission" date="2016-11" db="EMBL/GenBank/DDBJ databases">
        <authorList>
            <person name="Jaros S."/>
            <person name="Januszkiewicz K."/>
            <person name="Wedrychowicz H."/>
        </authorList>
    </citation>
    <scope>NUCLEOTIDE SEQUENCE [LARGE SCALE GENOMIC DNA]</scope>
    <source>
        <strain evidence="2 3">DSM 26910</strain>
    </source>
</reference>
<proteinExistence type="predicted"/>
<dbReference type="Proteomes" id="UP000184164">
    <property type="component" value="Unassembled WGS sequence"/>
</dbReference>
<dbReference type="AlphaFoldDB" id="A0A1M4YXE9"/>
<keyword evidence="3" id="KW-1185">Reference proteome</keyword>
<feature type="chain" id="PRO_5012341209" description="PKD domain-containing protein" evidence="1">
    <location>
        <begin position="21"/>
        <end position="225"/>
    </location>
</feature>
<evidence type="ECO:0000256" key="1">
    <source>
        <dbReference type="SAM" id="SignalP"/>
    </source>
</evidence>
<evidence type="ECO:0008006" key="4">
    <source>
        <dbReference type="Google" id="ProtNLM"/>
    </source>
</evidence>
<name>A0A1M4YXE9_9BACT</name>
<evidence type="ECO:0000313" key="2">
    <source>
        <dbReference type="EMBL" id="SHF10494.1"/>
    </source>
</evidence>
<dbReference type="STRING" id="1484053.SAMN05444274_103507"/>
<evidence type="ECO:0000313" key="3">
    <source>
        <dbReference type="Proteomes" id="UP000184164"/>
    </source>
</evidence>
<organism evidence="2 3">
    <name type="scientific">Mariniphaga anaerophila</name>
    <dbReference type="NCBI Taxonomy" id="1484053"/>
    <lineage>
        <taxon>Bacteria</taxon>
        <taxon>Pseudomonadati</taxon>
        <taxon>Bacteroidota</taxon>
        <taxon>Bacteroidia</taxon>
        <taxon>Marinilabiliales</taxon>
        <taxon>Prolixibacteraceae</taxon>
        <taxon>Mariniphaga</taxon>
    </lineage>
</organism>